<evidence type="ECO:0000256" key="7">
    <source>
        <dbReference type="ARBA" id="ARBA00022765"/>
    </source>
</evidence>
<evidence type="ECO:0000256" key="8">
    <source>
        <dbReference type="ARBA" id="ARBA00022771"/>
    </source>
</evidence>
<reference evidence="21 22" key="1">
    <citation type="submission" date="2014-11" db="EMBL/GenBank/DDBJ databases">
        <authorList>
            <person name="Zhu J."/>
            <person name="Qi W."/>
            <person name="Song R."/>
        </authorList>
    </citation>
    <scope>NUCLEOTIDE SEQUENCE [LARGE SCALE GENOMIC DNA]</scope>
</reference>
<evidence type="ECO:0000259" key="19">
    <source>
        <dbReference type="PROSITE" id="PS51060"/>
    </source>
</evidence>
<dbReference type="OMA" id="HHITTDN"/>
<dbReference type="Proteomes" id="UP000041254">
    <property type="component" value="Unassembled WGS sequence"/>
</dbReference>
<protein>
    <recommendedName>
        <fullName evidence="15">Poly [ADP-ribose] polymerase</fullName>
        <shortName evidence="15">PARP</shortName>
        <ecNumber evidence="15">2.4.2.-</ecNumber>
    </recommendedName>
</protein>
<dbReference type="SUPFAM" id="SSF47587">
    <property type="entry name" value="Domain of poly(ADP-ribose) polymerase"/>
    <property type="match status" value="1"/>
</dbReference>
<gene>
    <name evidence="21" type="ORF">Vbra_20507</name>
</gene>
<dbReference type="Pfam" id="PF02877">
    <property type="entry name" value="PARP_reg"/>
    <property type="match status" value="1"/>
</dbReference>
<keyword evidence="11" id="KW-0238">DNA-binding</keyword>
<sequence>MLVLLVGLLVAPAVSLVASRRRADSAFLPSLAPALQPRLHFTKRLPLRPPTPPLLLLPAADGDGDGNSTQAATDAKVAVATADGDSGTQKKRRAGRPRKRSDDDDKKMVEGVAKGIAMVDRYFSEKDSYHVYQNEDELWDANLNLAKLGSNNNKYYIIQLLEHDTNPNDYVCWNRWGRVGYSGNSHCDHFQDIGAAKSAFRRKFRDKTKNAWKGSGAETVKDFQPATDRYTLIEMDYSSSTEEEEQKISKRLRDPSYKPKPAKDPHKAKSKLHAKVLALVERISDMKMMDDSMRLIGYDSKKLPLGKISKGMIQRAYEVLKQIDDALNQGGNREQLMDLSSQFYTIIPHDFGMRNLASYILDSPSKVREKLRMLEALADIEIATKLLKERSDVSEHPADAKYRSLRCDIRPLKSTEDMYKLIASYVSRTHGKTHSYWKLKTKNVYEIHREGEEQRFSKHKDNDNRLLLWHGSRLTNYVGILSQGLRIAPPEAPSTGYMFGKGVYFADMVSKSAQYCNVYSWGGHRRGNENIGLLLLAEVALGKMNELNSGDCSLSLKKLPEGKLSTKGMGRMFPDPAKTVTLPSGVRVPAANAIESTKSYRSLNYNEFIVYDVAQICLRYLVEVEFS</sequence>
<feature type="domain" description="WGR" evidence="20">
    <location>
        <begin position="128"/>
        <end position="230"/>
    </location>
</feature>
<dbReference type="GO" id="GO:0008270">
    <property type="term" value="F:zinc ion binding"/>
    <property type="evidence" value="ECO:0007669"/>
    <property type="project" value="UniProtKB-KW"/>
</dbReference>
<keyword evidence="17" id="KW-0732">Signal</keyword>
<keyword evidence="4" id="KW-0548">Nucleotidyltransferase</keyword>
<dbReference type="Gene3D" id="1.20.142.10">
    <property type="entry name" value="Poly(ADP-ribose) polymerase, regulatory domain"/>
    <property type="match status" value="1"/>
</dbReference>
<dbReference type="InParanoid" id="A0A0G4EL11"/>
<organism evidence="21 22">
    <name type="scientific">Vitrella brassicaformis (strain CCMP3155)</name>
    <dbReference type="NCBI Taxonomy" id="1169540"/>
    <lineage>
        <taxon>Eukaryota</taxon>
        <taxon>Sar</taxon>
        <taxon>Alveolata</taxon>
        <taxon>Colpodellida</taxon>
        <taxon>Vitrellaceae</taxon>
        <taxon>Vitrella</taxon>
    </lineage>
</organism>
<evidence type="ECO:0000256" key="13">
    <source>
        <dbReference type="ARBA" id="ARBA00024347"/>
    </source>
</evidence>
<evidence type="ECO:0000256" key="16">
    <source>
        <dbReference type="SAM" id="MobiDB-lite"/>
    </source>
</evidence>
<evidence type="ECO:0000256" key="17">
    <source>
        <dbReference type="SAM" id="SignalP"/>
    </source>
</evidence>
<dbReference type="GO" id="GO:0016779">
    <property type="term" value="F:nucleotidyltransferase activity"/>
    <property type="evidence" value="ECO:0007669"/>
    <property type="project" value="UniProtKB-KW"/>
</dbReference>
<evidence type="ECO:0000256" key="12">
    <source>
        <dbReference type="ARBA" id="ARBA00023242"/>
    </source>
</evidence>
<comment type="similarity">
    <text evidence="13">Belongs to the ARTD/PARP family.</text>
</comment>
<dbReference type="FunFam" id="2.20.140.10:FF:000001">
    <property type="entry name" value="Poly [ADP-ribose] polymerase"/>
    <property type="match status" value="1"/>
</dbReference>
<dbReference type="Gene3D" id="3.90.228.10">
    <property type="match status" value="1"/>
</dbReference>
<dbReference type="InterPro" id="IPR050800">
    <property type="entry name" value="ARTD/PARP"/>
</dbReference>
<feature type="region of interest" description="Disordered" evidence="16">
    <location>
        <begin position="52"/>
        <end position="108"/>
    </location>
</feature>
<keyword evidence="5" id="KW-0479">Metal-binding</keyword>
<dbReference type="GO" id="GO:0005730">
    <property type="term" value="C:nucleolus"/>
    <property type="evidence" value="ECO:0007669"/>
    <property type="project" value="TreeGrafter"/>
</dbReference>
<dbReference type="InterPro" id="IPR008893">
    <property type="entry name" value="WGR_domain"/>
</dbReference>
<dbReference type="Pfam" id="PF00644">
    <property type="entry name" value="PARP"/>
    <property type="match status" value="1"/>
</dbReference>
<feature type="compositionally biased region" description="Basic and acidic residues" evidence="16">
    <location>
        <begin position="246"/>
        <end position="267"/>
    </location>
</feature>
<evidence type="ECO:0000256" key="2">
    <source>
        <dbReference type="ARBA" id="ARBA00022676"/>
    </source>
</evidence>
<evidence type="ECO:0000256" key="3">
    <source>
        <dbReference type="ARBA" id="ARBA00022679"/>
    </source>
</evidence>
<feature type="compositionally biased region" description="Low complexity" evidence="16">
    <location>
        <begin position="71"/>
        <end position="83"/>
    </location>
</feature>
<comment type="catalytic activity">
    <reaction evidence="14">
        <text>NAD(+) + (ADP-D-ribosyl)n-acceptor = nicotinamide + (ADP-D-ribosyl)n+1-acceptor + H(+).</text>
        <dbReference type="EC" id="2.4.2.30"/>
    </reaction>
</comment>
<accession>A0A0G4EL11</accession>
<keyword evidence="22" id="KW-1185">Reference proteome</keyword>
<dbReference type="AlphaFoldDB" id="A0A0G4EL11"/>
<keyword evidence="3 15" id="KW-0808">Transferase</keyword>
<keyword evidence="6" id="KW-0677">Repeat</keyword>
<dbReference type="SUPFAM" id="SSF56399">
    <property type="entry name" value="ADP-ribosylation"/>
    <property type="match status" value="1"/>
</dbReference>
<name>A0A0G4EL11_VITBC</name>
<keyword evidence="7" id="KW-0013">ADP-ribosylation</keyword>
<dbReference type="GO" id="GO:0006302">
    <property type="term" value="P:double-strand break repair"/>
    <property type="evidence" value="ECO:0007669"/>
    <property type="project" value="TreeGrafter"/>
</dbReference>
<dbReference type="EMBL" id="CDMY01000262">
    <property type="protein sequence ID" value="CEL98091.1"/>
    <property type="molecule type" value="Genomic_DNA"/>
</dbReference>
<evidence type="ECO:0000256" key="6">
    <source>
        <dbReference type="ARBA" id="ARBA00022737"/>
    </source>
</evidence>
<evidence type="ECO:0000256" key="11">
    <source>
        <dbReference type="ARBA" id="ARBA00023125"/>
    </source>
</evidence>
<dbReference type="OrthoDB" id="2017365at2759"/>
<dbReference type="Pfam" id="PF05406">
    <property type="entry name" value="WGR"/>
    <property type="match status" value="1"/>
</dbReference>
<feature type="compositionally biased region" description="Basic residues" evidence="16">
    <location>
        <begin position="89"/>
        <end position="99"/>
    </location>
</feature>
<evidence type="ECO:0000256" key="15">
    <source>
        <dbReference type="RuleBase" id="RU362114"/>
    </source>
</evidence>
<feature type="signal peptide" evidence="17">
    <location>
        <begin position="1"/>
        <end position="19"/>
    </location>
</feature>
<dbReference type="VEuPathDB" id="CryptoDB:Vbra_20507"/>
<evidence type="ECO:0000256" key="14">
    <source>
        <dbReference type="ARBA" id="ARBA00033987"/>
    </source>
</evidence>
<keyword evidence="2 15" id="KW-0328">Glycosyltransferase</keyword>
<dbReference type="FunFam" id="3.90.228.10:FF:000002">
    <property type="entry name" value="Poly [ADP-ribose] polymerase"/>
    <property type="match status" value="1"/>
</dbReference>
<dbReference type="SMART" id="SM00773">
    <property type="entry name" value="WGR"/>
    <property type="match status" value="1"/>
</dbReference>
<dbReference type="FunFam" id="1.20.142.10:FF:000001">
    <property type="entry name" value="Poly [ADP-ribose] polymerase"/>
    <property type="match status" value="1"/>
</dbReference>
<evidence type="ECO:0000256" key="10">
    <source>
        <dbReference type="ARBA" id="ARBA00023027"/>
    </source>
</evidence>
<dbReference type="CDD" id="cd01437">
    <property type="entry name" value="parp_like"/>
    <property type="match status" value="1"/>
</dbReference>
<dbReference type="PANTHER" id="PTHR10459:SF60">
    <property type="entry name" value="POLY [ADP-RIBOSE] POLYMERASE 2"/>
    <property type="match status" value="1"/>
</dbReference>
<evidence type="ECO:0000259" key="18">
    <source>
        <dbReference type="PROSITE" id="PS51059"/>
    </source>
</evidence>
<evidence type="ECO:0000313" key="22">
    <source>
        <dbReference type="Proteomes" id="UP000041254"/>
    </source>
</evidence>
<evidence type="ECO:0000256" key="9">
    <source>
        <dbReference type="ARBA" id="ARBA00022833"/>
    </source>
</evidence>
<dbReference type="InterPro" id="IPR012317">
    <property type="entry name" value="Poly(ADP-ribose)pol_cat_dom"/>
</dbReference>
<feature type="chain" id="PRO_5005187270" description="Poly [ADP-ribose] polymerase" evidence="17">
    <location>
        <begin position="20"/>
        <end position="627"/>
    </location>
</feature>
<dbReference type="Gene3D" id="2.20.140.10">
    <property type="entry name" value="WGR domain"/>
    <property type="match status" value="1"/>
</dbReference>
<keyword evidence="10 15" id="KW-0520">NAD</keyword>
<dbReference type="InterPro" id="IPR036616">
    <property type="entry name" value="Poly(ADP-ribose)pol_reg_dom_sf"/>
</dbReference>
<keyword evidence="12" id="KW-0539">Nucleus</keyword>
<evidence type="ECO:0000256" key="1">
    <source>
        <dbReference type="ARBA" id="ARBA00004123"/>
    </source>
</evidence>
<proteinExistence type="inferred from homology"/>
<dbReference type="GO" id="GO:0003677">
    <property type="term" value="F:DNA binding"/>
    <property type="evidence" value="ECO:0007669"/>
    <property type="project" value="UniProtKB-KW"/>
</dbReference>
<dbReference type="STRING" id="1169540.A0A0G4EL11"/>
<comment type="subcellular location">
    <subcellularLocation>
        <location evidence="1">Nucleus</location>
    </subcellularLocation>
</comment>
<keyword evidence="8" id="KW-0863">Zinc-finger</keyword>
<evidence type="ECO:0000313" key="21">
    <source>
        <dbReference type="EMBL" id="CEL98091.1"/>
    </source>
</evidence>
<dbReference type="GO" id="GO:0003950">
    <property type="term" value="F:NAD+ poly-ADP-ribosyltransferase activity"/>
    <property type="evidence" value="ECO:0007669"/>
    <property type="project" value="UniProtKB-UniRule"/>
</dbReference>
<evidence type="ECO:0000256" key="4">
    <source>
        <dbReference type="ARBA" id="ARBA00022695"/>
    </source>
</evidence>
<dbReference type="PhylomeDB" id="A0A0G4EL11"/>
<dbReference type="SUPFAM" id="SSF142921">
    <property type="entry name" value="WGR domain-like"/>
    <property type="match status" value="1"/>
</dbReference>
<dbReference type="InterPro" id="IPR036930">
    <property type="entry name" value="WGR_dom_sf"/>
</dbReference>
<dbReference type="GO" id="GO:1990404">
    <property type="term" value="F:NAD+-protein mono-ADP-ribosyltransferase activity"/>
    <property type="evidence" value="ECO:0007669"/>
    <property type="project" value="TreeGrafter"/>
</dbReference>
<feature type="region of interest" description="Disordered" evidence="16">
    <location>
        <begin position="241"/>
        <end position="268"/>
    </location>
</feature>
<keyword evidence="9" id="KW-0862">Zinc</keyword>
<dbReference type="PANTHER" id="PTHR10459">
    <property type="entry name" value="DNA LIGASE"/>
    <property type="match status" value="1"/>
</dbReference>
<dbReference type="GO" id="GO:0070212">
    <property type="term" value="P:protein poly-ADP-ribosylation"/>
    <property type="evidence" value="ECO:0007669"/>
    <property type="project" value="TreeGrafter"/>
</dbReference>
<dbReference type="PROSITE" id="PS51059">
    <property type="entry name" value="PARP_CATALYTIC"/>
    <property type="match status" value="1"/>
</dbReference>
<feature type="domain" description="PARP catalytic" evidence="18">
    <location>
        <begin position="396"/>
        <end position="627"/>
    </location>
</feature>
<dbReference type="PROSITE" id="PS51060">
    <property type="entry name" value="PARP_ALPHA_HD"/>
    <property type="match status" value="1"/>
</dbReference>
<dbReference type="EC" id="2.4.2.-" evidence="15"/>
<evidence type="ECO:0000259" key="20">
    <source>
        <dbReference type="PROSITE" id="PS51977"/>
    </source>
</evidence>
<dbReference type="InterPro" id="IPR004102">
    <property type="entry name" value="Poly(ADP-ribose)pol_reg_dom"/>
</dbReference>
<evidence type="ECO:0000256" key="5">
    <source>
        <dbReference type="ARBA" id="ARBA00022723"/>
    </source>
</evidence>
<dbReference type="PROSITE" id="PS51977">
    <property type="entry name" value="WGR"/>
    <property type="match status" value="1"/>
</dbReference>
<feature type="domain" description="PARP alpha-helical" evidence="19">
    <location>
        <begin position="269"/>
        <end position="388"/>
    </location>
</feature>